<gene>
    <name evidence="3" type="ORF">LOD99_3238</name>
</gene>
<dbReference type="InterPro" id="IPR005225">
    <property type="entry name" value="Small_GTP-bd"/>
</dbReference>
<organism evidence="3 4">
    <name type="scientific">Oopsacas minuta</name>
    <dbReference type="NCBI Taxonomy" id="111878"/>
    <lineage>
        <taxon>Eukaryota</taxon>
        <taxon>Metazoa</taxon>
        <taxon>Porifera</taxon>
        <taxon>Hexactinellida</taxon>
        <taxon>Hexasterophora</taxon>
        <taxon>Lyssacinosida</taxon>
        <taxon>Leucopsacidae</taxon>
        <taxon>Oopsacas</taxon>
    </lineage>
</organism>
<dbReference type="PROSITE" id="PS51420">
    <property type="entry name" value="RHO"/>
    <property type="match status" value="1"/>
</dbReference>
<dbReference type="PANTHER" id="PTHR24072">
    <property type="entry name" value="RHO FAMILY GTPASE"/>
    <property type="match status" value="1"/>
</dbReference>
<keyword evidence="4" id="KW-1185">Reference proteome</keyword>
<dbReference type="SMART" id="SM00175">
    <property type="entry name" value="RAB"/>
    <property type="match status" value="1"/>
</dbReference>
<dbReference type="InterPro" id="IPR003578">
    <property type="entry name" value="Small_GTPase_Rho"/>
</dbReference>
<sequence length="234" mass="27200">MFRQSNCDLKIILVGDERSGKTCILKRLTEGKYTENYSPTLYDEFVTTINSDLRDYKLNIIELGGSDQCATYRKSCYEESDIILVCFSVVRPYEVLDIGSKWLPEIKKWNQNAYVMLVGTQTDLREDRVLVDELSKVGLKVVTYENGCELVELVKPYKVCGYLECSALNRNSVSQLFEKVTTLTEPEAKCLYYCPSKLNKSFRMLKRKSPKFFKKFHKKNFSISNRFRSRNKST</sequence>
<evidence type="ECO:0000256" key="2">
    <source>
        <dbReference type="ARBA" id="ARBA00023134"/>
    </source>
</evidence>
<evidence type="ECO:0000256" key="1">
    <source>
        <dbReference type="ARBA" id="ARBA00022741"/>
    </source>
</evidence>
<dbReference type="PROSITE" id="PS51421">
    <property type="entry name" value="RAS"/>
    <property type="match status" value="1"/>
</dbReference>
<dbReference type="EMBL" id="JAKMXF010000255">
    <property type="protein sequence ID" value="KAI6653734.1"/>
    <property type="molecule type" value="Genomic_DNA"/>
</dbReference>
<dbReference type="PRINTS" id="PR00449">
    <property type="entry name" value="RASTRNSFRMNG"/>
</dbReference>
<dbReference type="Pfam" id="PF00071">
    <property type="entry name" value="Ras"/>
    <property type="match status" value="1"/>
</dbReference>
<reference evidence="3 4" key="1">
    <citation type="journal article" date="2023" name="BMC Biol.">
        <title>The compact genome of the sponge Oopsacas minuta (Hexactinellida) is lacking key metazoan core genes.</title>
        <authorList>
            <person name="Santini S."/>
            <person name="Schenkelaars Q."/>
            <person name="Jourda C."/>
            <person name="Duchesne M."/>
            <person name="Belahbib H."/>
            <person name="Rocher C."/>
            <person name="Selva M."/>
            <person name="Riesgo A."/>
            <person name="Vervoort M."/>
            <person name="Leys S.P."/>
            <person name="Kodjabachian L."/>
            <person name="Le Bivic A."/>
            <person name="Borchiellini C."/>
            <person name="Claverie J.M."/>
            <person name="Renard E."/>
        </authorList>
    </citation>
    <scope>NUCLEOTIDE SEQUENCE [LARGE SCALE GENOMIC DNA]</scope>
    <source>
        <strain evidence="3">SPO-2</strain>
    </source>
</reference>
<dbReference type="SUPFAM" id="SSF52540">
    <property type="entry name" value="P-loop containing nucleoside triphosphate hydrolases"/>
    <property type="match status" value="1"/>
</dbReference>
<dbReference type="Proteomes" id="UP001165289">
    <property type="component" value="Unassembled WGS sequence"/>
</dbReference>
<comment type="caution">
    <text evidence="3">The sequence shown here is derived from an EMBL/GenBank/DDBJ whole genome shotgun (WGS) entry which is preliminary data.</text>
</comment>
<dbReference type="PROSITE" id="PS51419">
    <property type="entry name" value="RAB"/>
    <property type="match status" value="1"/>
</dbReference>
<keyword evidence="2" id="KW-0342">GTP-binding</keyword>
<dbReference type="InterPro" id="IPR027417">
    <property type="entry name" value="P-loop_NTPase"/>
</dbReference>
<accession>A0AAV7JZG8</accession>
<evidence type="ECO:0000313" key="4">
    <source>
        <dbReference type="Proteomes" id="UP001165289"/>
    </source>
</evidence>
<dbReference type="SMART" id="SM00174">
    <property type="entry name" value="RHO"/>
    <property type="match status" value="1"/>
</dbReference>
<dbReference type="Gene3D" id="3.40.50.300">
    <property type="entry name" value="P-loop containing nucleotide triphosphate hydrolases"/>
    <property type="match status" value="1"/>
</dbReference>
<dbReference type="InterPro" id="IPR001806">
    <property type="entry name" value="Small_GTPase"/>
</dbReference>
<evidence type="ECO:0000313" key="3">
    <source>
        <dbReference type="EMBL" id="KAI6653734.1"/>
    </source>
</evidence>
<dbReference type="NCBIfam" id="TIGR00231">
    <property type="entry name" value="small_GTP"/>
    <property type="match status" value="1"/>
</dbReference>
<keyword evidence="1" id="KW-0547">Nucleotide-binding</keyword>
<name>A0AAV7JZG8_9METZ</name>
<dbReference type="GO" id="GO:0007264">
    <property type="term" value="P:small GTPase-mediated signal transduction"/>
    <property type="evidence" value="ECO:0007669"/>
    <property type="project" value="InterPro"/>
</dbReference>
<protein>
    <submittedName>
        <fullName evidence="3">Ras-like GTP-binding protein Rho1</fullName>
    </submittedName>
</protein>
<dbReference type="CDD" id="cd00157">
    <property type="entry name" value="Rho"/>
    <property type="match status" value="1"/>
</dbReference>
<dbReference type="GO" id="GO:0003924">
    <property type="term" value="F:GTPase activity"/>
    <property type="evidence" value="ECO:0007669"/>
    <property type="project" value="InterPro"/>
</dbReference>
<dbReference type="AlphaFoldDB" id="A0AAV7JZG8"/>
<proteinExistence type="predicted"/>
<dbReference type="GO" id="GO:0005525">
    <property type="term" value="F:GTP binding"/>
    <property type="evidence" value="ECO:0007669"/>
    <property type="project" value="UniProtKB-KW"/>
</dbReference>
<dbReference type="SMART" id="SM00173">
    <property type="entry name" value="RAS"/>
    <property type="match status" value="1"/>
</dbReference>